<gene>
    <name evidence="1" type="ORF">CEXT_493391</name>
</gene>
<dbReference type="Proteomes" id="UP001054945">
    <property type="component" value="Unassembled WGS sequence"/>
</dbReference>
<keyword evidence="2" id="KW-1185">Reference proteome</keyword>
<sequence length="66" mass="7537">MAPKPRTSNREEQADRTTTCFTKILALAALAEGLRPTKRCVRRTLERSNARSGIERDYQTSPFRIV</sequence>
<evidence type="ECO:0000313" key="1">
    <source>
        <dbReference type="EMBL" id="GIY98226.1"/>
    </source>
</evidence>
<evidence type="ECO:0000313" key="2">
    <source>
        <dbReference type="Proteomes" id="UP001054945"/>
    </source>
</evidence>
<organism evidence="1 2">
    <name type="scientific">Caerostris extrusa</name>
    <name type="common">Bark spider</name>
    <name type="synonym">Caerostris bankana</name>
    <dbReference type="NCBI Taxonomy" id="172846"/>
    <lineage>
        <taxon>Eukaryota</taxon>
        <taxon>Metazoa</taxon>
        <taxon>Ecdysozoa</taxon>
        <taxon>Arthropoda</taxon>
        <taxon>Chelicerata</taxon>
        <taxon>Arachnida</taxon>
        <taxon>Araneae</taxon>
        <taxon>Araneomorphae</taxon>
        <taxon>Entelegynae</taxon>
        <taxon>Araneoidea</taxon>
        <taxon>Araneidae</taxon>
        <taxon>Caerostris</taxon>
    </lineage>
</organism>
<dbReference type="AlphaFoldDB" id="A0AAV4XSU9"/>
<reference evidence="1 2" key="1">
    <citation type="submission" date="2021-06" db="EMBL/GenBank/DDBJ databases">
        <title>Caerostris extrusa draft genome.</title>
        <authorList>
            <person name="Kono N."/>
            <person name="Arakawa K."/>
        </authorList>
    </citation>
    <scope>NUCLEOTIDE SEQUENCE [LARGE SCALE GENOMIC DNA]</scope>
</reference>
<name>A0AAV4XSU9_CAEEX</name>
<protein>
    <submittedName>
        <fullName evidence="1">Uncharacterized protein</fullName>
    </submittedName>
</protein>
<dbReference type="EMBL" id="BPLR01018270">
    <property type="protein sequence ID" value="GIY98226.1"/>
    <property type="molecule type" value="Genomic_DNA"/>
</dbReference>
<comment type="caution">
    <text evidence="1">The sequence shown here is derived from an EMBL/GenBank/DDBJ whole genome shotgun (WGS) entry which is preliminary data.</text>
</comment>
<accession>A0AAV4XSU9</accession>
<proteinExistence type="predicted"/>